<organism evidence="1">
    <name type="scientific">Spironucleus salmonicida</name>
    <dbReference type="NCBI Taxonomy" id="348837"/>
    <lineage>
        <taxon>Eukaryota</taxon>
        <taxon>Metamonada</taxon>
        <taxon>Diplomonadida</taxon>
        <taxon>Hexamitidae</taxon>
        <taxon>Hexamitinae</taxon>
        <taxon>Spironucleus</taxon>
    </lineage>
</organism>
<gene>
    <name evidence="1" type="ORF">SS50377_15140</name>
    <name evidence="2" type="ORF">SS50377_25572</name>
</gene>
<dbReference type="EMBL" id="AUWU02000005">
    <property type="protein sequence ID" value="KAH0573452.1"/>
    <property type="molecule type" value="Genomic_DNA"/>
</dbReference>
<evidence type="ECO:0000313" key="3">
    <source>
        <dbReference type="Proteomes" id="UP000018208"/>
    </source>
</evidence>
<sequence>MGKEGKTCTYVCPTCSHTFQAPFQSSPKKCPNQTCASGMFSKMQRVVEKYNPQIRKVLKMTPEEEIDLEDLKKFCAEIFWNDVHLYQDRFTLDATLDRLISISLVDIPYNFN</sequence>
<evidence type="ECO:0000313" key="1">
    <source>
        <dbReference type="EMBL" id="EST45119.1"/>
    </source>
</evidence>
<name>V6LWD1_9EUKA</name>
<reference evidence="1 2" key="1">
    <citation type="journal article" date="2014" name="PLoS Genet.">
        <title>The Genome of Spironucleus salmonicida Highlights a Fish Pathogen Adapted to Fluctuating Environments.</title>
        <authorList>
            <person name="Xu F."/>
            <person name="Jerlstrom-Hultqvist J."/>
            <person name="Einarsson E."/>
            <person name="Astvaldsson A."/>
            <person name="Svard S.G."/>
            <person name="Andersson J.O."/>
        </authorList>
    </citation>
    <scope>NUCLEOTIDE SEQUENCE</scope>
    <source>
        <strain evidence="2">ATCC 50377</strain>
    </source>
</reference>
<dbReference type="AlphaFoldDB" id="V6LWD1"/>
<dbReference type="VEuPathDB" id="GiardiaDB:SS50377_25572"/>
<reference evidence="2" key="2">
    <citation type="submission" date="2020-12" db="EMBL/GenBank/DDBJ databases">
        <title>New Spironucleus salmonicida genome in near-complete chromosomes.</title>
        <authorList>
            <person name="Xu F."/>
            <person name="Kurt Z."/>
            <person name="Jimenez-Gonzalez A."/>
            <person name="Astvaldsson A."/>
            <person name="Andersson J.O."/>
            <person name="Svard S.G."/>
        </authorList>
    </citation>
    <scope>NUCLEOTIDE SEQUENCE</scope>
    <source>
        <strain evidence="2">ATCC 50377</strain>
    </source>
</reference>
<evidence type="ECO:0000313" key="2">
    <source>
        <dbReference type="EMBL" id="KAH0573452.1"/>
    </source>
</evidence>
<accession>V6LWD1</accession>
<dbReference type="EMBL" id="KI546101">
    <property type="protein sequence ID" value="EST45119.1"/>
    <property type="molecule type" value="Genomic_DNA"/>
</dbReference>
<protein>
    <submittedName>
        <fullName evidence="1">Uncharacterized protein</fullName>
    </submittedName>
</protein>
<dbReference type="Proteomes" id="UP000018208">
    <property type="component" value="Unassembled WGS sequence"/>
</dbReference>
<keyword evidence="3" id="KW-1185">Reference proteome</keyword>
<proteinExistence type="predicted"/>